<dbReference type="OrthoDB" id="4089008at2759"/>
<evidence type="ECO:0000313" key="3">
    <source>
        <dbReference type="Proteomes" id="UP000268321"/>
    </source>
</evidence>
<evidence type="ECO:0000256" key="1">
    <source>
        <dbReference type="SAM" id="MobiDB-lite"/>
    </source>
</evidence>
<proteinExistence type="predicted"/>
<dbReference type="AlphaFoldDB" id="A0A4P9ZI68"/>
<organism evidence="2 3">
    <name type="scientific">Metschnikowia bicuspidata</name>
    <dbReference type="NCBI Taxonomy" id="27322"/>
    <lineage>
        <taxon>Eukaryota</taxon>
        <taxon>Fungi</taxon>
        <taxon>Dikarya</taxon>
        <taxon>Ascomycota</taxon>
        <taxon>Saccharomycotina</taxon>
        <taxon>Pichiomycetes</taxon>
        <taxon>Metschnikowiaceae</taxon>
        <taxon>Metschnikowia</taxon>
    </lineage>
</organism>
<feature type="region of interest" description="Disordered" evidence="1">
    <location>
        <begin position="88"/>
        <end position="107"/>
    </location>
</feature>
<evidence type="ECO:0000313" key="2">
    <source>
        <dbReference type="EMBL" id="RKP32867.1"/>
    </source>
</evidence>
<keyword evidence="3" id="KW-1185">Reference proteome</keyword>
<protein>
    <submittedName>
        <fullName evidence="2">Vhr1-domain-containing protein</fullName>
    </submittedName>
</protein>
<gene>
    <name evidence="2" type="ORF">METBISCDRAFT_21130</name>
</gene>
<reference evidence="3" key="1">
    <citation type="journal article" date="2018" name="Nat. Microbiol.">
        <title>Leveraging single-cell genomics to expand the fungal tree of life.</title>
        <authorList>
            <person name="Ahrendt S.R."/>
            <person name="Quandt C.A."/>
            <person name="Ciobanu D."/>
            <person name="Clum A."/>
            <person name="Salamov A."/>
            <person name="Andreopoulos B."/>
            <person name="Cheng J.F."/>
            <person name="Woyke T."/>
            <person name="Pelin A."/>
            <person name="Henrissat B."/>
            <person name="Reynolds N.K."/>
            <person name="Benny G.L."/>
            <person name="Smith M.E."/>
            <person name="James T.Y."/>
            <person name="Grigoriev I.V."/>
        </authorList>
    </citation>
    <scope>NUCLEOTIDE SEQUENCE [LARGE SCALE GENOMIC DNA]</scope>
    <source>
        <strain evidence="3">Baker2002</strain>
    </source>
</reference>
<accession>A0A4P9ZI68</accession>
<name>A0A4P9ZI68_9ASCO</name>
<dbReference type="Proteomes" id="UP000268321">
    <property type="component" value="Unassembled WGS sequence"/>
</dbReference>
<dbReference type="InterPro" id="IPR007147">
    <property type="entry name" value="TF_Vhr"/>
</dbReference>
<dbReference type="EMBL" id="ML004429">
    <property type="protein sequence ID" value="RKP32867.1"/>
    <property type="molecule type" value="Genomic_DNA"/>
</dbReference>
<dbReference type="Pfam" id="PF04001">
    <property type="entry name" value="Vhr1"/>
    <property type="match status" value="1"/>
</dbReference>
<sequence>MPTSRDDRNTGITRAIREKLNFQDERLWKRFSARRLELIDAMHLSSKKASEQKDEIRKVAEILRTEFMYGLLYHSAFDKLVRAAVQSVRRNRKRGPKATRSGPKRQDILAIATNEDEEKGHQLSVSGSSEQPSSFLSEIALLHTDAHDSVYDMSYSTRKEFTHKDKSRNAVDSIIRPAKLDTLNTKPSLPPLLTLQTEQRHLENERLFRSAQKSLLQLIKRSKVCYTVPLRPNNDHRCELGRVALIAVTTFMFETSFLNLNEFSLDYLKAKLSHNGFIAKFYHQLDQDSSSGQLDEQTAVTTLQILIGSCILDFGFDAVVYKVKEALYYLILLEYPLILLKCTPFKQDQNGLTSPRDFHDEHLLTSLAKAAPEILNYKPRVHIDNFVPKPEQDEEYHIRTESAGTANEKRKSVTLRFLSTTLNFSYPMHNSAPPRFTELMENASQAFKLNRNQLFGLRNSKTGDIIQTDFLLEKLFVNDTFVELEIYSQGFQAMPLYKLTSTVNSSSDQSKIMLPLPIRPKSPPIASNIRKEPILVHQTPIQPRFQPLL</sequence>